<keyword evidence="1" id="KW-0862">Zinc</keyword>
<keyword evidence="1" id="KW-0479">Metal-binding</keyword>
<keyword evidence="1" id="KW-0863">Zinc-finger</keyword>
<gene>
    <name evidence="2" type="ORF">PACLA_8A009932</name>
</gene>
<reference evidence="2" key="1">
    <citation type="submission" date="2020-04" db="EMBL/GenBank/DDBJ databases">
        <authorList>
            <person name="Alioto T."/>
            <person name="Alioto T."/>
            <person name="Gomez Garrido J."/>
        </authorList>
    </citation>
    <scope>NUCLEOTIDE SEQUENCE</scope>
    <source>
        <strain evidence="2">A484AB</strain>
    </source>
</reference>
<dbReference type="GO" id="GO:0005737">
    <property type="term" value="C:cytoplasm"/>
    <property type="evidence" value="ECO:0007669"/>
    <property type="project" value="TreeGrafter"/>
</dbReference>
<dbReference type="EC" id="2.3.2.27" evidence="1"/>
<dbReference type="Proteomes" id="UP001152795">
    <property type="component" value="Unassembled WGS sequence"/>
</dbReference>
<accession>A0A7D9E6C8</accession>
<evidence type="ECO:0000313" key="2">
    <source>
        <dbReference type="EMBL" id="CAB4002665.1"/>
    </source>
</evidence>
<dbReference type="InterPro" id="IPR039164">
    <property type="entry name" value="UBR1-like"/>
</dbReference>
<dbReference type="GO" id="GO:0061630">
    <property type="term" value="F:ubiquitin protein ligase activity"/>
    <property type="evidence" value="ECO:0007669"/>
    <property type="project" value="UniProtKB-UniRule"/>
</dbReference>
<keyword evidence="3" id="KW-1185">Reference proteome</keyword>
<dbReference type="AlphaFoldDB" id="A0A7D9E6C8"/>
<dbReference type="OrthoDB" id="26387at2759"/>
<evidence type="ECO:0000313" key="3">
    <source>
        <dbReference type="Proteomes" id="UP001152795"/>
    </source>
</evidence>
<evidence type="ECO:0000256" key="1">
    <source>
        <dbReference type="RuleBase" id="RU366018"/>
    </source>
</evidence>
<dbReference type="PANTHER" id="PTHR21497">
    <property type="entry name" value="UBIQUITIN LIGASE E3 ALPHA-RELATED"/>
    <property type="match status" value="1"/>
</dbReference>
<comment type="function">
    <text evidence="1">Ubiquitin ligase protein which is a component of the N-end rule pathway. Recognizes and binds to proteins bearing specific N-terminal residues that are destabilizing according to the N-end rule, leading to their ubiquitination and subsequent degradation.</text>
</comment>
<name>A0A7D9E6C8_PARCT</name>
<comment type="similarity">
    <text evidence="1">Belongs to the E3 ubiquitin-protein ligase UBR1-like family.</text>
</comment>
<dbReference type="GO" id="GO:0016567">
    <property type="term" value="P:protein ubiquitination"/>
    <property type="evidence" value="ECO:0007669"/>
    <property type="project" value="UniProtKB-UniRule"/>
</dbReference>
<dbReference type="GO" id="GO:0008270">
    <property type="term" value="F:zinc ion binding"/>
    <property type="evidence" value="ECO:0007669"/>
    <property type="project" value="UniProtKB-UniRule"/>
</dbReference>
<comment type="catalytic activity">
    <reaction evidence="1">
        <text>S-ubiquitinyl-[E2 ubiquitin-conjugating enzyme]-L-cysteine + [acceptor protein]-L-lysine = [E2 ubiquitin-conjugating enzyme]-L-cysteine + N(6)-ubiquitinyl-[acceptor protein]-L-lysine.</text>
        <dbReference type="EC" id="2.3.2.27"/>
    </reaction>
</comment>
<protein>
    <recommendedName>
        <fullName evidence="1">E3 ubiquitin-protein ligase</fullName>
        <ecNumber evidence="1">2.3.2.27</ecNumber>
    </recommendedName>
</protein>
<comment type="pathway">
    <text evidence="1">Protein modification; protein ubiquitination.</text>
</comment>
<dbReference type="GO" id="GO:0000151">
    <property type="term" value="C:ubiquitin ligase complex"/>
    <property type="evidence" value="ECO:0007669"/>
    <property type="project" value="TreeGrafter"/>
</dbReference>
<dbReference type="EMBL" id="CACRXK020004414">
    <property type="protein sequence ID" value="CAB4002665.1"/>
    <property type="molecule type" value="Genomic_DNA"/>
</dbReference>
<organism evidence="2 3">
    <name type="scientific">Paramuricea clavata</name>
    <name type="common">Red gorgonian</name>
    <name type="synonym">Violescent sea-whip</name>
    <dbReference type="NCBI Taxonomy" id="317549"/>
    <lineage>
        <taxon>Eukaryota</taxon>
        <taxon>Metazoa</taxon>
        <taxon>Cnidaria</taxon>
        <taxon>Anthozoa</taxon>
        <taxon>Octocorallia</taxon>
        <taxon>Malacalcyonacea</taxon>
        <taxon>Plexauridae</taxon>
        <taxon>Paramuricea</taxon>
    </lineage>
</organism>
<proteinExistence type="inferred from homology"/>
<dbReference type="GO" id="GO:0071596">
    <property type="term" value="P:ubiquitin-dependent protein catabolic process via the N-end rule pathway"/>
    <property type="evidence" value="ECO:0007669"/>
    <property type="project" value="UniProtKB-UniRule"/>
</dbReference>
<keyword evidence="1" id="KW-0808">Transferase</keyword>
<dbReference type="PANTHER" id="PTHR21497:SF24">
    <property type="entry name" value="E3 UBIQUITIN-PROTEIN LIGASE UBR1"/>
    <property type="match status" value="1"/>
</dbReference>
<comment type="caution">
    <text evidence="2">The sequence shown here is derived from an EMBL/GenBank/DDBJ whole genome shotgun (WGS) entry which is preliminary data.</text>
</comment>
<keyword evidence="1" id="KW-0833">Ubl conjugation pathway</keyword>
<dbReference type="UniPathway" id="UPA00143"/>
<sequence>MLAVNYELMEIVIGVVLDKTSSFVGDDGTMDFSRDERNKSSRLYFVLHDLRYIVQNKPNEWTENLKAKFYKFLELFLSMFRRFQGVGMLKRATGIHVEMEPEWHRDYDFETRLTVLVPLITRWCESDREVLDKSITLTLDCLKEIRKCTSPTKLKNHSDGKKSMKVYDFDVSSEKVSLHIPIVRFLAGLIGCCENHSINFRDVLKIKKDEDALFYMEYPLKVLVFAAQVKAGMWKRNGYSLLHQSFIVYELFCNLIG</sequence>